<dbReference type="InterPro" id="IPR021314">
    <property type="entry name" value="DUF2911"/>
</dbReference>
<organism evidence="1 2">
    <name type="scientific">Niabella ginsengisoli</name>
    <dbReference type="NCBI Taxonomy" id="522298"/>
    <lineage>
        <taxon>Bacteria</taxon>
        <taxon>Pseudomonadati</taxon>
        <taxon>Bacteroidota</taxon>
        <taxon>Chitinophagia</taxon>
        <taxon>Chitinophagales</taxon>
        <taxon>Chitinophagaceae</taxon>
        <taxon>Niabella</taxon>
    </lineage>
</organism>
<keyword evidence="2" id="KW-1185">Reference proteome</keyword>
<dbReference type="Pfam" id="PF11138">
    <property type="entry name" value="DUF2911"/>
    <property type="match status" value="1"/>
</dbReference>
<name>A0ABS9SNG3_9BACT</name>
<comment type="caution">
    <text evidence="1">The sequence shown here is derived from an EMBL/GenBank/DDBJ whole genome shotgun (WGS) entry which is preliminary data.</text>
</comment>
<proteinExistence type="predicted"/>
<dbReference type="Proteomes" id="UP001202248">
    <property type="component" value="Unassembled WGS sequence"/>
</dbReference>
<evidence type="ECO:0000313" key="2">
    <source>
        <dbReference type="Proteomes" id="UP001202248"/>
    </source>
</evidence>
<dbReference type="EMBL" id="JAKWBL010000004">
    <property type="protein sequence ID" value="MCH5599910.1"/>
    <property type="molecule type" value="Genomic_DNA"/>
</dbReference>
<accession>A0ABS9SNG3</accession>
<gene>
    <name evidence="1" type="ORF">MKP09_19315</name>
</gene>
<evidence type="ECO:0000313" key="1">
    <source>
        <dbReference type="EMBL" id="MCH5599910.1"/>
    </source>
</evidence>
<sequence>MPYGKVWRLGANEATELDLFTDAKIGGKKVPPADIHYMHW</sequence>
<protein>
    <submittedName>
        <fullName evidence="1">DUF2911 domain-containing protein</fullName>
    </submittedName>
</protein>
<reference evidence="1 2" key="1">
    <citation type="submission" date="2022-02" db="EMBL/GenBank/DDBJ databases">
        <authorList>
            <person name="Min J."/>
        </authorList>
    </citation>
    <scope>NUCLEOTIDE SEQUENCE [LARGE SCALE GENOMIC DNA]</scope>
    <source>
        <strain evidence="1 2">GR10-1</strain>
    </source>
</reference>